<dbReference type="InterPro" id="IPR036412">
    <property type="entry name" value="HAD-like_sf"/>
</dbReference>
<evidence type="ECO:0000256" key="5">
    <source>
        <dbReference type="ARBA" id="ARBA00023136"/>
    </source>
</evidence>
<dbReference type="SUPFAM" id="SSF81665">
    <property type="entry name" value="Calcium ATPase, transmembrane domain M"/>
    <property type="match status" value="1"/>
</dbReference>
<feature type="transmembrane region" description="Helical" evidence="6">
    <location>
        <begin position="198"/>
        <end position="217"/>
    </location>
</feature>
<dbReference type="PANTHER" id="PTHR43294:SF21">
    <property type="entry name" value="CATION TRANSPORTING ATPASE"/>
    <property type="match status" value="1"/>
</dbReference>
<protein>
    <submittedName>
        <fullName evidence="8">Cation transporting ATPase, family protein</fullName>
    </submittedName>
</protein>
<dbReference type="Proteomes" id="UP000189229">
    <property type="component" value="Unassembled WGS sequence"/>
</dbReference>
<feature type="transmembrane region" description="Helical" evidence="6">
    <location>
        <begin position="59"/>
        <end position="81"/>
    </location>
</feature>
<evidence type="ECO:0000256" key="1">
    <source>
        <dbReference type="ARBA" id="ARBA00004651"/>
    </source>
</evidence>
<dbReference type="Gene3D" id="1.20.1110.10">
    <property type="entry name" value="Calcium-transporting ATPase, transmembrane domain"/>
    <property type="match status" value="1"/>
</dbReference>
<keyword evidence="5 6" id="KW-0472">Membrane</keyword>
<dbReference type="Pfam" id="PF00689">
    <property type="entry name" value="Cation_ATPase_C"/>
    <property type="match status" value="1"/>
</dbReference>
<dbReference type="InterPro" id="IPR050510">
    <property type="entry name" value="Cation_transp_ATPase_P-type"/>
</dbReference>
<dbReference type="PANTHER" id="PTHR43294">
    <property type="entry name" value="SODIUM/POTASSIUM-TRANSPORTING ATPASE SUBUNIT ALPHA"/>
    <property type="match status" value="1"/>
</dbReference>
<dbReference type="InterPro" id="IPR023214">
    <property type="entry name" value="HAD_sf"/>
</dbReference>
<comment type="subcellular location">
    <subcellularLocation>
        <location evidence="1">Cell membrane</location>
        <topology evidence="1">Multi-pass membrane protein</topology>
    </subcellularLocation>
</comment>
<feature type="transmembrane region" description="Helical" evidence="6">
    <location>
        <begin position="121"/>
        <end position="146"/>
    </location>
</feature>
<keyword evidence="3 6" id="KW-0812">Transmembrane</keyword>
<dbReference type="InterPro" id="IPR023298">
    <property type="entry name" value="ATPase_P-typ_TM_dom_sf"/>
</dbReference>
<dbReference type="AlphaFoldDB" id="A0A1V3WXM4"/>
<evidence type="ECO:0000313" key="8">
    <source>
        <dbReference type="EMBL" id="OOK71783.1"/>
    </source>
</evidence>
<gene>
    <name evidence="8" type="ORF">BZL30_5336</name>
</gene>
<feature type="domain" description="Cation-transporting P-type ATPase C-terminal" evidence="7">
    <location>
        <begin position="70"/>
        <end position="250"/>
    </location>
</feature>
<dbReference type="EMBL" id="MVBM01000005">
    <property type="protein sequence ID" value="OOK71783.1"/>
    <property type="molecule type" value="Genomic_DNA"/>
</dbReference>
<proteinExistence type="predicted"/>
<comment type="caution">
    <text evidence="8">The sequence shown here is derived from an EMBL/GenBank/DDBJ whole genome shotgun (WGS) entry which is preliminary data.</text>
</comment>
<accession>A0A1V3WXM4</accession>
<dbReference type="SUPFAM" id="SSF56784">
    <property type="entry name" value="HAD-like"/>
    <property type="match status" value="1"/>
</dbReference>
<evidence type="ECO:0000256" key="4">
    <source>
        <dbReference type="ARBA" id="ARBA00022989"/>
    </source>
</evidence>
<dbReference type="InterPro" id="IPR006068">
    <property type="entry name" value="ATPase_P-typ_cation-transptr_C"/>
</dbReference>
<dbReference type="Gene3D" id="3.40.50.1000">
    <property type="entry name" value="HAD superfamily/HAD-like"/>
    <property type="match status" value="1"/>
</dbReference>
<organism evidence="8 9">
    <name type="scientific">Mycobacterium kansasii</name>
    <dbReference type="NCBI Taxonomy" id="1768"/>
    <lineage>
        <taxon>Bacteria</taxon>
        <taxon>Bacillati</taxon>
        <taxon>Actinomycetota</taxon>
        <taxon>Actinomycetes</taxon>
        <taxon>Mycobacteriales</taxon>
        <taxon>Mycobacteriaceae</taxon>
        <taxon>Mycobacterium</taxon>
    </lineage>
</organism>
<evidence type="ECO:0000256" key="6">
    <source>
        <dbReference type="SAM" id="Phobius"/>
    </source>
</evidence>
<evidence type="ECO:0000313" key="9">
    <source>
        <dbReference type="Proteomes" id="UP000189229"/>
    </source>
</evidence>
<name>A0A1V3WXM4_MYCKA</name>
<feature type="transmembrane region" description="Helical" evidence="6">
    <location>
        <begin position="229"/>
        <end position="248"/>
    </location>
</feature>
<keyword evidence="4 6" id="KW-1133">Transmembrane helix</keyword>
<keyword evidence="2" id="KW-1003">Cell membrane</keyword>
<evidence type="ECO:0000256" key="3">
    <source>
        <dbReference type="ARBA" id="ARBA00022692"/>
    </source>
</evidence>
<evidence type="ECO:0000259" key="7">
    <source>
        <dbReference type="Pfam" id="PF00689"/>
    </source>
</evidence>
<reference evidence="8 9" key="1">
    <citation type="submission" date="2017-02" db="EMBL/GenBank/DDBJ databases">
        <title>Complete genome sequences of Mycobacterium kansasii strains isolated from rhesus macaques.</title>
        <authorList>
            <person name="Panda A."/>
            <person name="Nagaraj S."/>
            <person name="Zhao X."/>
            <person name="Tettelin H."/>
            <person name="Detolla L.J."/>
        </authorList>
    </citation>
    <scope>NUCLEOTIDE SEQUENCE [LARGE SCALE GENOMIC DNA]</scope>
    <source>
        <strain evidence="8 9">11-3813</strain>
    </source>
</reference>
<evidence type="ECO:0000256" key="2">
    <source>
        <dbReference type="ARBA" id="ARBA00022475"/>
    </source>
</evidence>
<sequence>MAMGESGTDVAREAADLVLLDDSFTGIVAGIEQGRATFVNIRRFLTYHLTDNVAELAPFLVWALSGGLFPLALGVLQIIALDIGTDTLSAVALGAEPPAQHLLEGPPVHGRLMNHTVLRRAFGLLGPLEAVLTLTAFLVSLLALGWRPAAPFPTGNELAAASGAAFMTVVFAQTANVFACRSSSRWPGALGWGTNRLLVPAVLIELAFSFVVLFVPPVARLLGQWNPPLWGWMVALSSMPILLAVDALDKHLRARHRRRSASSGSPEVGHSKVLSVKVF</sequence>
<dbReference type="GO" id="GO:0005886">
    <property type="term" value="C:plasma membrane"/>
    <property type="evidence" value="ECO:0007669"/>
    <property type="project" value="UniProtKB-SubCell"/>
</dbReference>
<feature type="transmembrane region" description="Helical" evidence="6">
    <location>
        <begin position="158"/>
        <end position="178"/>
    </location>
</feature>